<evidence type="ECO:0000313" key="2">
    <source>
        <dbReference type="EMBL" id="NRN68781.1"/>
    </source>
</evidence>
<dbReference type="EMBL" id="JAAATY010000022">
    <property type="protein sequence ID" value="NRN68781.1"/>
    <property type="molecule type" value="Genomic_DNA"/>
</dbReference>
<protein>
    <submittedName>
        <fullName evidence="2">Membrane protein</fullName>
    </submittedName>
</protein>
<feature type="transmembrane region" description="Helical" evidence="1">
    <location>
        <begin position="118"/>
        <end position="138"/>
    </location>
</feature>
<evidence type="ECO:0000313" key="3">
    <source>
        <dbReference type="Proteomes" id="UP000763557"/>
    </source>
</evidence>
<gene>
    <name evidence="2" type="ORF">GC106_60280</name>
</gene>
<dbReference type="RefSeq" id="WP_173138285.1">
    <property type="nucleotide sequence ID" value="NZ_CBCSGW010000064.1"/>
</dbReference>
<feature type="transmembrane region" description="Helical" evidence="1">
    <location>
        <begin position="83"/>
        <end position="106"/>
    </location>
</feature>
<feature type="transmembrane region" description="Helical" evidence="1">
    <location>
        <begin position="51"/>
        <end position="71"/>
    </location>
</feature>
<keyword evidence="3" id="KW-1185">Reference proteome</keyword>
<dbReference type="Proteomes" id="UP000763557">
    <property type="component" value="Unassembled WGS sequence"/>
</dbReference>
<keyword evidence="1" id="KW-1133">Transmembrane helix</keyword>
<comment type="caution">
    <text evidence="2">The sequence shown here is derived from an EMBL/GenBank/DDBJ whole genome shotgun (WGS) entry which is preliminary data.</text>
</comment>
<dbReference type="Pfam" id="PF10002">
    <property type="entry name" value="DUF2243"/>
    <property type="match status" value="1"/>
</dbReference>
<keyword evidence="1" id="KW-0472">Membrane</keyword>
<organism evidence="2 3">
    <name type="scientific">Kibdelosporangium persicum</name>
    <dbReference type="NCBI Taxonomy" id="2698649"/>
    <lineage>
        <taxon>Bacteria</taxon>
        <taxon>Bacillati</taxon>
        <taxon>Actinomycetota</taxon>
        <taxon>Actinomycetes</taxon>
        <taxon>Pseudonocardiales</taxon>
        <taxon>Pseudonocardiaceae</taxon>
        <taxon>Kibdelosporangium</taxon>
    </lineage>
</organism>
<proteinExistence type="predicted"/>
<dbReference type="InterPro" id="IPR018719">
    <property type="entry name" value="DUF2243_membrane"/>
</dbReference>
<reference evidence="2 3" key="1">
    <citation type="submission" date="2020-01" db="EMBL/GenBank/DDBJ databases">
        <title>Kibdelosporangium persica a novel Actinomycetes from a hot desert in Iran.</title>
        <authorList>
            <person name="Safaei N."/>
            <person name="Zaburannyi N."/>
            <person name="Mueller R."/>
            <person name="Wink J."/>
        </authorList>
    </citation>
    <scope>NUCLEOTIDE SEQUENCE [LARGE SCALE GENOMIC DNA]</scope>
    <source>
        <strain evidence="2 3">4NS15</strain>
    </source>
</reference>
<accession>A0ABX2FBN6</accession>
<name>A0ABX2FBN6_9PSEU</name>
<evidence type="ECO:0000256" key="1">
    <source>
        <dbReference type="SAM" id="Phobius"/>
    </source>
</evidence>
<sequence>MRTLFPSACLLLGLGIGGFIDGIVLHQLLEWHHMLSGWYPRDMQANMLADGLFHLLCLILVMAGVALLVRAAPQAPPDRGRRAFGWILAGWGWFNLVEGVIDHLVLGVHHVRSGAGQLAYDLAFLAFGAALVAIGTLLGRGRVREPG</sequence>
<keyword evidence="1" id="KW-0812">Transmembrane</keyword>